<dbReference type="Gene3D" id="3.40.50.200">
    <property type="entry name" value="Peptidase S8/S53 domain"/>
    <property type="match status" value="1"/>
</dbReference>
<sequence length="1758" mass="195547">MGWKSGCGVRSGADLLCLLTLWLGFLLPACRTRLYTNHWAVRITGGNQEANRIASKYGYINIGQIGALKDYYHFYHSKTIKRSVLSSRGTHSFISMEPKKETWDPSWPQLTKPYTTSQIILLVNSTYIKISVCSYRHGTRCAGEVAASANNSHCIVGIAYNARIGGVRMLDGDVTDMVEAKSLSLNPQHIHIYSASWGPDDDGKTVDGPASLTRQAFENGVRTGRNSLGSIYVWASGNGGRSKDHCSCDGYTNSIYTISISSTAESGRKPWYLEECASTLATTYSSGESYDRKIITTDLRQRCTDSHTGTSASAPMAAGIIALALEANRLLTWRDIQHIIVRTSRAGHLIANDWKTNGAGYKVSHLYGFGLMDAEAMVIEAEKWTTVPPQHVCVENTDRQIKTIRPDNIRNGPDNGVRSIYKATGCADNANHHVIYLEHVVVRITVTHPRRGDLAIYLTSPSGTKSQLLANRLFDHSMEGFKSWEFMTTHCWGEKAAGDWILEIYDTPSQLRNVKTPGKLKEWSLVLYGTSVQPYSPRNDFPKAERVRSSPIEDPTEDYGADDYAGPCNAECSKVGCGGPGPDHCNDCLHYYYKSKNNTRICVPNCPPGHYSADKKRCKKCSPNCETCFGSHSDQCNTCKPGYYINEESRNCVTSCPDGFYLDNNKIVCRKCSENCKTCTEFQTCTECRHGLSLQGSRCVIRCETGKYYNGRDCEPCHHSCASCAGPGADACINCTEEYLMENGRCVLACNNGYYFDHSLENGYKTCKRCDASCFGCSGPGEKNCTSCPNGYILETGLCTVGLVCKDGENIDPLGHCQVCDDSCPKCPEPTAENCTGCTSSLNDGRCVLQCPKGKYEFESQCHSCHQTCMECSGGEPNQCSACGKDKKGNTHFLYLGECRESCPLGHYSSEEENTCRPCFEHCEVCPDQTMCERCFDGYYLADNSCQKHKCRKGEAEELDSEDCIPCADGCLSCSLGMYKQQCYRTCPQNTYNDEKSLLCIECQPNCRSCDKYECYWCKEGFFLLDGKCVSDCGAGYYSDEVTEECEPCHRTCATCKGFDSNDCTSCKGILQLLHGKCVNLKRKQVNRKFWNATTTQFEPCDPSCQTCEKTASTCTSCPQERFLFGKSCIRTCPRGTLGNVKTRRCECHSDADMPRYLHKGKCLQECPKGFFTKDGACRECDSPCKTCEGNASRCLSCESPFLLEQTECKLACSENHFADDGICRDCPEMCQECIIKSSCKVCIPPFHLHNGNCLRYCPPDFFAGSNRCFPCHKDCKQCDGPDPNDCTDCSEELYLYNGECFSNCPDGTYYEEETDICKDCDRTCQTCSSSTDCLTCAEGLLMTTSGLCEMPQGCSSTEFYDGYTKACSPCHRKCLECTGPAEDQCFSCPQDTLLLNGTCVEVCPDGYYMDRDEGQCHTCHRTCETCNGKHSRQCLSCPPGWYKQEKGCVSICTTGYYADNSTGSCERCHKSCKKCMGPESTDCLSCDKDLFLLHYKNECHISCPENYYADRDAGSCERCHPTCRTCSGKGPLFCTSCVWSYHFAAGICNSECLLGEYKTSEQDVKNVMTLACSVRGLVPFNCTECHLNMEIYLDENRCVPCCKSSELVETQECCDCSKTQDECILRIANLPEGLRGKAAALVVAVLIFLLLAIGVPVFIWRRSQAKPKPVKQGGYEKLGDNAKALASLKSNHYQGTSYYEDQVIEYKDREEDDDDDDDDDIVYMGQDGTVYRKFKYGLLEDDEVDELEYDDESYSFR</sequence>
<dbReference type="PROSITE" id="PS00138">
    <property type="entry name" value="SUBTILASE_SER"/>
    <property type="match status" value="1"/>
</dbReference>
<dbReference type="PANTHER" id="PTHR42884">
    <property type="entry name" value="PROPROTEIN CONVERTASE SUBTILISIN/KEXIN-RELATED"/>
    <property type="match status" value="1"/>
</dbReference>
<dbReference type="PRINTS" id="PR00723">
    <property type="entry name" value="SUBTILISIN"/>
</dbReference>
<dbReference type="GO" id="GO:0003279">
    <property type="term" value="P:cardiac septum development"/>
    <property type="evidence" value="ECO:0007669"/>
    <property type="project" value="Ensembl"/>
</dbReference>
<dbReference type="InterPro" id="IPR015500">
    <property type="entry name" value="Peptidase_S8_subtilisin-rel"/>
</dbReference>
<reference evidence="18" key="2">
    <citation type="submission" date="2025-08" db="UniProtKB">
        <authorList>
            <consortium name="Ensembl"/>
        </authorList>
    </citation>
    <scope>IDENTIFICATION</scope>
</reference>
<evidence type="ECO:0000259" key="17">
    <source>
        <dbReference type="PROSITE" id="PS51829"/>
    </source>
</evidence>
<keyword evidence="3" id="KW-0165">Cleavage on pair of basic residues</keyword>
<evidence type="ECO:0000256" key="7">
    <source>
        <dbReference type="ARBA" id="ARBA00022825"/>
    </source>
</evidence>
<dbReference type="Pfam" id="PF16470">
    <property type="entry name" value="S8_pro-domain"/>
    <property type="match status" value="1"/>
</dbReference>
<dbReference type="GO" id="GO:0035108">
    <property type="term" value="P:limb morphogenesis"/>
    <property type="evidence" value="ECO:0007669"/>
    <property type="project" value="Ensembl"/>
</dbReference>
<protein>
    <recommendedName>
        <fullName evidence="12">SPC3</fullName>
    </recommendedName>
</protein>
<gene>
    <name evidence="18" type="primary">PCSK5</name>
</gene>
<dbReference type="SMART" id="SM01411">
    <property type="entry name" value="Ephrin_rec_like"/>
    <property type="match status" value="6"/>
</dbReference>
<dbReference type="InterPro" id="IPR008979">
    <property type="entry name" value="Galactose-bd-like_sf"/>
</dbReference>
<evidence type="ECO:0000256" key="15">
    <source>
        <dbReference type="SAM" id="Phobius"/>
    </source>
</evidence>
<keyword evidence="6" id="KW-0378">Hydrolase</keyword>
<dbReference type="InterPro" id="IPR006212">
    <property type="entry name" value="Furin_repeat"/>
</dbReference>
<dbReference type="SUPFAM" id="SSF52743">
    <property type="entry name" value="Subtilisin-like"/>
    <property type="match status" value="1"/>
</dbReference>
<organism evidence="18 19">
    <name type="scientific">Podarcis muralis</name>
    <name type="common">Wall lizard</name>
    <name type="synonym">Lacerta muralis</name>
    <dbReference type="NCBI Taxonomy" id="64176"/>
    <lineage>
        <taxon>Eukaryota</taxon>
        <taxon>Metazoa</taxon>
        <taxon>Chordata</taxon>
        <taxon>Craniata</taxon>
        <taxon>Vertebrata</taxon>
        <taxon>Euteleostomi</taxon>
        <taxon>Lepidosauria</taxon>
        <taxon>Squamata</taxon>
        <taxon>Bifurcata</taxon>
        <taxon>Unidentata</taxon>
        <taxon>Episquamata</taxon>
        <taxon>Laterata</taxon>
        <taxon>Lacertibaenia</taxon>
        <taxon>Lacertidae</taxon>
        <taxon>Podarcis</taxon>
    </lineage>
</organism>
<dbReference type="InterPro" id="IPR032778">
    <property type="entry name" value="GF_recep_IV"/>
</dbReference>
<evidence type="ECO:0000256" key="13">
    <source>
        <dbReference type="PROSITE-ProRule" id="PRU01240"/>
    </source>
</evidence>
<dbReference type="InterPro" id="IPR022398">
    <property type="entry name" value="Peptidase_S8_His-AS"/>
</dbReference>
<dbReference type="SUPFAM" id="SSF54897">
    <property type="entry name" value="Protease propeptides/inhibitors"/>
    <property type="match status" value="1"/>
</dbReference>
<dbReference type="Pfam" id="PF00082">
    <property type="entry name" value="Peptidase_S8"/>
    <property type="match status" value="1"/>
</dbReference>
<evidence type="ECO:0000256" key="2">
    <source>
        <dbReference type="ARBA" id="ARBA00022670"/>
    </source>
</evidence>
<dbReference type="FunFam" id="2.10.220.10:FF:000011">
    <property type="entry name" value="Proprotein convertase subtilisin/kexin type 5"/>
    <property type="match status" value="1"/>
</dbReference>
<comment type="caution">
    <text evidence="13">Lacks conserved residue(s) required for the propagation of feature annotation.</text>
</comment>
<dbReference type="PROSITE" id="PS51892">
    <property type="entry name" value="SUBTILASE"/>
    <property type="match status" value="1"/>
</dbReference>
<dbReference type="GO" id="GO:0140447">
    <property type="term" value="P:cytokine precursor processing"/>
    <property type="evidence" value="ECO:0007669"/>
    <property type="project" value="Ensembl"/>
</dbReference>
<evidence type="ECO:0000256" key="5">
    <source>
        <dbReference type="ARBA" id="ARBA00022737"/>
    </source>
</evidence>
<dbReference type="GO" id="GO:0004252">
    <property type="term" value="F:serine-type endopeptidase activity"/>
    <property type="evidence" value="ECO:0007669"/>
    <property type="project" value="Ensembl"/>
</dbReference>
<dbReference type="GO" id="GO:0005802">
    <property type="term" value="C:trans-Golgi network"/>
    <property type="evidence" value="ECO:0007669"/>
    <property type="project" value="TreeGrafter"/>
</dbReference>
<dbReference type="InterPro" id="IPR002884">
    <property type="entry name" value="P_dom"/>
</dbReference>
<evidence type="ECO:0000256" key="3">
    <source>
        <dbReference type="ARBA" id="ARBA00022685"/>
    </source>
</evidence>
<keyword evidence="15" id="KW-1133">Transmembrane helix</keyword>
<dbReference type="SMART" id="SM00261">
    <property type="entry name" value="FU"/>
    <property type="match status" value="20"/>
</dbReference>
<feature type="transmembrane region" description="Helical" evidence="15">
    <location>
        <begin position="1639"/>
        <end position="1661"/>
    </location>
</feature>
<dbReference type="InterPro" id="IPR000209">
    <property type="entry name" value="Peptidase_S8/S53_dom"/>
</dbReference>
<dbReference type="Ensembl" id="ENSPMRT00000020344.1">
    <property type="protein sequence ID" value="ENSPMRP00000019164.1"/>
    <property type="gene ID" value="ENSPMRG00000011949.1"/>
</dbReference>
<dbReference type="Proteomes" id="UP000472272">
    <property type="component" value="Chromosome 11"/>
</dbReference>
<evidence type="ECO:0000313" key="19">
    <source>
        <dbReference type="Proteomes" id="UP000472272"/>
    </source>
</evidence>
<keyword evidence="15" id="KW-0472">Membrane</keyword>
<evidence type="ECO:0000256" key="11">
    <source>
        <dbReference type="ARBA" id="ARBA00055784"/>
    </source>
</evidence>
<evidence type="ECO:0000256" key="1">
    <source>
        <dbReference type="ARBA" id="ARBA00005325"/>
    </source>
</evidence>
<dbReference type="FunFam" id="3.30.70.850:FF:000001">
    <property type="entry name" value="Proprotein convertase subtilisin/kexin type 5"/>
    <property type="match status" value="1"/>
</dbReference>
<dbReference type="Gene3D" id="2.10.220.10">
    <property type="entry name" value="Hormone Receptor, Insulin-like Growth Factor Receptor 1, Chain A, domain 2"/>
    <property type="match status" value="14"/>
</dbReference>
<name>A0A670J6E2_PODMU</name>
<dbReference type="InterPro" id="IPR034182">
    <property type="entry name" value="Kexin/furin"/>
</dbReference>
<dbReference type="GO" id="GO:0019058">
    <property type="term" value="P:viral life cycle"/>
    <property type="evidence" value="ECO:0007669"/>
    <property type="project" value="Ensembl"/>
</dbReference>
<dbReference type="GO" id="GO:0048566">
    <property type="term" value="P:embryonic digestive tract development"/>
    <property type="evidence" value="ECO:0007669"/>
    <property type="project" value="Ensembl"/>
</dbReference>
<feature type="signal peptide" evidence="16">
    <location>
        <begin position="1"/>
        <end position="32"/>
    </location>
</feature>
<evidence type="ECO:0000256" key="9">
    <source>
        <dbReference type="ARBA" id="ARBA00023157"/>
    </source>
</evidence>
<keyword evidence="19" id="KW-1185">Reference proteome</keyword>
<dbReference type="GO" id="GO:0043043">
    <property type="term" value="P:peptide biosynthetic process"/>
    <property type="evidence" value="ECO:0007669"/>
    <property type="project" value="Ensembl"/>
</dbReference>
<dbReference type="FunFam" id="2.60.120.260:FF:000006">
    <property type="entry name" value="Proprotein convertase subtilisin/kexin type 5"/>
    <property type="match status" value="1"/>
</dbReference>
<dbReference type="GO" id="GO:0042277">
    <property type="term" value="F:peptide binding"/>
    <property type="evidence" value="ECO:0007669"/>
    <property type="project" value="Ensembl"/>
</dbReference>
<dbReference type="InterPro" id="IPR009030">
    <property type="entry name" value="Growth_fac_rcpt_cys_sf"/>
</dbReference>
<evidence type="ECO:0000256" key="8">
    <source>
        <dbReference type="ARBA" id="ARBA00023145"/>
    </source>
</evidence>
<dbReference type="Gene3D" id="3.30.70.850">
    <property type="entry name" value="Peptidase S8, pro-domain"/>
    <property type="match status" value="1"/>
</dbReference>
<keyword evidence="4 16" id="KW-0732">Signal</keyword>
<dbReference type="GO" id="GO:0000139">
    <property type="term" value="C:Golgi membrane"/>
    <property type="evidence" value="ECO:0007669"/>
    <property type="project" value="TreeGrafter"/>
</dbReference>
<dbReference type="InterPro" id="IPR032815">
    <property type="entry name" value="S8_pro-domain"/>
</dbReference>
<feature type="chain" id="PRO_5025448748" description="SPC3" evidence="16">
    <location>
        <begin position="33"/>
        <end position="1758"/>
    </location>
</feature>
<keyword evidence="10" id="KW-0325">Glycoprotein</keyword>
<dbReference type="InterPro" id="IPR038466">
    <property type="entry name" value="S8_pro-domain_sf"/>
</dbReference>
<dbReference type="CDD" id="cd04059">
    <property type="entry name" value="Peptidases_S8_Protein_convertases_Kexins_Furin-like"/>
    <property type="match status" value="1"/>
</dbReference>
<reference evidence="18" key="3">
    <citation type="submission" date="2025-09" db="UniProtKB">
        <authorList>
            <consortium name="Ensembl"/>
        </authorList>
    </citation>
    <scope>IDENTIFICATION</scope>
</reference>
<evidence type="ECO:0000313" key="18">
    <source>
        <dbReference type="Ensembl" id="ENSPMRP00000019164.1"/>
    </source>
</evidence>
<keyword evidence="7" id="KW-0720">Serine protease</keyword>
<keyword evidence="5" id="KW-0677">Repeat</keyword>
<dbReference type="Gene3D" id="2.60.120.260">
    <property type="entry name" value="Galactose-binding domain-like"/>
    <property type="match status" value="1"/>
</dbReference>
<dbReference type="FunFam" id="3.40.50.200:FF:000021">
    <property type="entry name" value="Proprotein convertase subtilisin/kexin type 5a"/>
    <property type="match status" value="1"/>
</dbReference>
<keyword evidence="9" id="KW-1015">Disulfide bond</keyword>
<accession>A0A670J6E2</accession>
<dbReference type="CDD" id="cd00064">
    <property type="entry name" value="FU"/>
    <property type="match status" value="14"/>
</dbReference>
<keyword evidence="8" id="KW-0865">Zymogen</keyword>
<dbReference type="GO" id="GO:0007368">
    <property type="term" value="P:determination of left/right symmetry"/>
    <property type="evidence" value="ECO:0007669"/>
    <property type="project" value="Ensembl"/>
</dbReference>
<dbReference type="GO" id="GO:0048706">
    <property type="term" value="P:embryonic skeletal system development"/>
    <property type="evidence" value="ECO:0007669"/>
    <property type="project" value="Ensembl"/>
</dbReference>
<dbReference type="GO" id="GO:0016486">
    <property type="term" value="P:peptide hormone processing"/>
    <property type="evidence" value="ECO:0007669"/>
    <property type="project" value="Ensembl"/>
</dbReference>
<dbReference type="Pfam" id="PF14843">
    <property type="entry name" value="GF_recep_IV"/>
    <property type="match status" value="1"/>
</dbReference>
<dbReference type="FunFam" id="2.10.220.10:FF:000037">
    <property type="entry name" value="Proprotein convertase subtilisin/kexin type 5"/>
    <property type="match status" value="1"/>
</dbReference>
<feature type="domain" description="P/Homo B" evidence="17">
    <location>
        <begin position="386"/>
        <end position="533"/>
    </location>
</feature>
<dbReference type="InterPro" id="IPR036852">
    <property type="entry name" value="Peptidase_S8/S53_dom_sf"/>
</dbReference>
<keyword evidence="2" id="KW-0645">Protease</keyword>
<evidence type="ECO:0000256" key="6">
    <source>
        <dbReference type="ARBA" id="ARBA00022801"/>
    </source>
</evidence>
<feature type="region of interest" description="Disordered" evidence="14">
    <location>
        <begin position="539"/>
        <end position="558"/>
    </location>
</feature>
<evidence type="ECO:0000256" key="4">
    <source>
        <dbReference type="ARBA" id="ARBA00022729"/>
    </source>
</evidence>
<dbReference type="GO" id="GO:0005615">
    <property type="term" value="C:extracellular space"/>
    <property type="evidence" value="ECO:0007669"/>
    <property type="project" value="Ensembl"/>
</dbReference>
<dbReference type="GeneTree" id="ENSGT00940000155770"/>
<comment type="function">
    <text evidence="11">Probably involved in the processing of hormone and other protein precursors at sites comprised of pairs of basic amino acid residues.</text>
</comment>
<dbReference type="PANTHER" id="PTHR42884:SF7">
    <property type="entry name" value="PROPROTEIN CONVERTASE SUBTILISIN_KEXIN TYPE 5"/>
    <property type="match status" value="1"/>
</dbReference>
<dbReference type="SUPFAM" id="SSF57184">
    <property type="entry name" value="Growth factor receptor domain"/>
    <property type="match status" value="9"/>
</dbReference>
<dbReference type="Pfam" id="PF01483">
    <property type="entry name" value="P_proprotein"/>
    <property type="match status" value="1"/>
</dbReference>
<evidence type="ECO:0000256" key="14">
    <source>
        <dbReference type="SAM" id="MobiDB-lite"/>
    </source>
</evidence>
<dbReference type="GO" id="GO:0009952">
    <property type="term" value="P:anterior/posterior pattern specification"/>
    <property type="evidence" value="ECO:0007669"/>
    <property type="project" value="Ensembl"/>
</dbReference>
<proteinExistence type="inferred from homology"/>
<dbReference type="OMA" id="CANNRYL"/>
<dbReference type="GO" id="GO:0001822">
    <property type="term" value="P:kidney development"/>
    <property type="evidence" value="ECO:0007669"/>
    <property type="project" value="Ensembl"/>
</dbReference>
<dbReference type="PROSITE" id="PS00137">
    <property type="entry name" value="SUBTILASE_HIS"/>
    <property type="match status" value="1"/>
</dbReference>
<dbReference type="InterPro" id="IPR000742">
    <property type="entry name" value="EGF"/>
</dbReference>
<reference evidence="18 19" key="1">
    <citation type="journal article" date="2019" name="Proc. Natl. Acad. Sci. U.S.A.">
        <title>Regulatory changes in pterin and carotenoid genes underlie balanced color polymorphisms in the wall lizard.</title>
        <authorList>
            <person name="Andrade P."/>
            <person name="Pinho C."/>
            <person name="Perez I de Lanuza G."/>
            <person name="Afonso S."/>
            <person name="Brejcha J."/>
            <person name="Rubin C.J."/>
            <person name="Wallerman O."/>
            <person name="Pereira P."/>
            <person name="Sabatino S.J."/>
            <person name="Bellati A."/>
            <person name="Pellitteri-Rosa D."/>
            <person name="Bosakova Z."/>
            <person name="Bunikis I."/>
            <person name="Carretero M.A."/>
            <person name="Feiner N."/>
            <person name="Marsik P."/>
            <person name="Pauperio F."/>
            <person name="Salvi D."/>
            <person name="Soler L."/>
            <person name="While G.M."/>
            <person name="Uller T."/>
            <person name="Font E."/>
            <person name="Andersson L."/>
            <person name="Carneiro M."/>
        </authorList>
    </citation>
    <scope>NUCLEOTIDE SEQUENCE</scope>
</reference>
<dbReference type="InterPro" id="IPR023828">
    <property type="entry name" value="Peptidase_S8_Ser-AS"/>
</dbReference>
<dbReference type="SUPFAM" id="SSF49785">
    <property type="entry name" value="Galactose-binding domain-like"/>
    <property type="match status" value="1"/>
</dbReference>
<dbReference type="PROSITE" id="PS51829">
    <property type="entry name" value="P_HOMO_B"/>
    <property type="match status" value="1"/>
</dbReference>
<dbReference type="GO" id="GO:0030323">
    <property type="term" value="P:respiratory tube development"/>
    <property type="evidence" value="ECO:0007669"/>
    <property type="project" value="Ensembl"/>
</dbReference>
<dbReference type="GO" id="GO:0060976">
    <property type="term" value="P:coronary vasculature development"/>
    <property type="evidence" value="ECO:0007669"/>
    <property type="project" value="Ensembl"/>
</dbReference>
<keyword evidence="15" id="KW-0812">Transmembrane</keyword>
<evidence type="ECO:0000256" key="16">
    <source>
        <dbReference type="SAM" id="SignalP"/>
    </source>
</evidence>
<dbReference type="SMART" id="SM00181">
    <property type="entry name" value="EGF"/>
    <property type="match status" value="11"/>
</dbReference>
<evidence type="ECO:0000256" key="10">
    <source>
        <dbReference type="ARBA" id="ARBA00023180"/>
    </source>
</evidence>
<comment type="similarity">
    <text evidence="1">Belongs to the peptidase S8 family. Furin subfamily.</text>
</comment>
<evidence type="ECO:0000256" key="12">
    <source>
        <dbReference type="ARBA" id="ARBA00076619"/>
    </source>
</evidence>